<dbReference type="Pfam" id="PF00854">
    <property type="entry name" value="PTR2"/>
    <property type="match status" value="2"/>
</dbReference>
<feature type="non-terminal residue" evidence="12">
    <location>
        <position position="1"/>
    </location>
</feature>
<evidence type="ECO:0000256" key="6">
    <source>
        <dbReference type="ARBA" id="ARBA00022927"/>
    </source>
</evidence>
<proteinExistence type="inferred from homology"/>
<dbReference type="EMBL" id="GEDC01004541">
    <property type="protein sequence ID" value="JAS32757.1"/>
    <property type="molecule type" value="Transcribed_RNA"/>
</dbReference>
<dbReference type="FunFam" id="1.20.1250.20:FF:000049">
    <property type="entry name" value="Solute carrier family 15 member 2"/>
    <property type="match status" value="1"/>
</dbReference>
<organism evidence="12">
    <name type="scientific">Clastoptera arizonana</name>
    <name type="common">Arizona spittle bug</name>
    <dbReference type="NCBI Taxonomy" id="38151"/>
    <lineage>
        <taxon>Eukaryota</taxon>
        <taxon>Metazoa</taxon>
        <taxon>Ecdysozoa</taxon>
        <taxon>Arthropoda</taxon>
        <taxon>Hexapoda</taxon>
        <taxon>Insecta</taxon>
        <taxon>Pterygota</taxon>
        <taxon>Neoptera</taxon>
        <taxon>Paraneoptera</taxon>
        <taxon>Hemiptera</taxon>
        <taxon>Auchenorrhyncha</taxon>
        <taxon>Cercopoidea</taxon>
        <taxon>Clastopteridae</taxon>
        <taxon>Clastoptera</taxon>
    </lineage>
</organism>
<evidence type="ECO:0000256" key="1">
    <source>
        <dbReference type="ARBA" id="ARBA00004141"/>
    </source>
</evidence>
<comment type="subcellular location">
    <subcellularLocation>
        <location evidence="1 10">Membrane</location>
        <topology evidence="1 10">Multi-pass membrane protein</topology>
    </subcellularLocation>
</comment>
<evidence type="ECO:0000256" key="4">
    <source>
        <dbReference type="ARBA" id="ARBA00022692"/>
    </source>
</evidence>
<dbReference type="PROSITE" id="PS01022">
    <property type="entry name" value="PTR2_1"/>
    <property type="match status" value="1"/>
</dbReference>
<dbReference type="CDD" id="cd17347">
    <property type="entry name" value="MFS_SLC15A1_2_like"/>
    <property type="match status" value="1"/>
</dbReference>
<evidence type="ECO:0000256" key="2">
    <source>
        <dbReference type="ARBA" id="ARBA00005982"/>
    </source>
</evidence>
<feature type="transmembrane region" description="Helical" evidence="11">
    <location>
        <begin position="144"/>
        <end position="164"/>
    </location>
</feature>
<dbReference type="GO" id="GO:0022857">
    <property type="term" value="F:transmembrane transporter activity"/>
    <property type="evidence" value="ECO:0007669"/>
    <property type="project" value="InterPro"/>
</dbReference>
<dbReference type="InterPro" id="IPR000109">
    <property type="entry name" value="POT_fam"/>
</dbReference>
<feature type="transmembrane region" description="Helical" evidence="11">
    <location>
        <begin position="681"/>
        <end position="701"/>
    </location>
</feature>
<feature type="transmembrane region" description="Helical" evidence="11">
    <location>
        <begin position="90"/>
        <end position="113"/>
    </location>
</feature>
<keyword evidence="3 10" id="KW-0813">Transport</keyword>
<keyword evidence="5" id="KW-0571">Peptide transport</keyword>
<name>A0A1B6E4D2_9HEMI</name>
<evidence type="ECO:0000256" key="9">
    <source>
        <dbReference type="ARBA" id="ARBA00078114"/>
    </source>
</evidence>
<feature type="transmembrane region" description="Helical" evidence="11">
    <location>
        <begin position="120"/>
        <end position="138"/>
    </location>
</feature>
<feature type="transmembrane region" description="Helical" evidence="11">
    <location>
        <begin position="347"/>
        <end position="369"/>
    </location>
</feature>
<sequence length="728" mass="81489">LIQLFIILNTMDIEQDSHELTANNGHYVGDDVSTLPIDSENHSNKIKYPKSVFFIISNEFCERFSYYGMRTILAIYLQQVLNYSEDNATIIYHTFVSFCYFFPLFGAIIADCFLGKFKTIFILSIFYALGNITLSLASDIDLPINNVLFTIIGLFLIALGTGGIKPCVSSFGGEQFILPEQEKQLVQFFSVFYFSINAGSLISTYLTPVLRTRPCLGQITCYPLAFGIPALLMIVSLIIFLCGKKMYKIREPEGNIVIDVTQCISQAIWRKITSKEKKNHWLDYADDKHSSKLISETKVLMEIVYLLSPTILFWSLYEQQGSRWTFQATHMNGKIWQFTIMPDQMQVINPILILVFIPLFEGIVYPILFKLNLIKTSLQKMSAGGIIAALAFIISAFLEFQLQSSYAVLPSAGEGQLRIYNSFNCSATIQVPTHNLQNILDATSLLEIKSISVVGEKELNISISFPNNCSVVSGSFNSTVKVYEQQAISYILVSNSNNEVDCTSLMQFDDLSKAEDANPTVRFVYNIWNNKKLNITSKEGSTAIQMSLSSDTHAKDAIEITSGSYYFNLEGSSSSFLYHLDVGGVYSILISENRNDGDVESSLFVLTPPNSIHILWLLPQIVTITVAEIMFSITGLEFCFTQAPVTMKSVVSSLWLLTDALGNLIVVVISEATADIEQAYVLLLFAVLMLIIMGIFIVLAIKFKYPPENVLLDQDLASNIGTKFEQEK</sequence>
<dbReference type="InterPro" id="IPR036259">
    <property type="entry name" value="MFS_trans_sf"/>
</dbReference>
<evidence type="ECO:0000256" key="7">
    <source>
        <dbReference type="ARBA" id="ARBA00022989"/>
    </source>
</evidence>
<dbReference type="SUPFAM" id="SSF103473">
    <property type="entry name" value="MFS general substrate transporter"/>
    <property type="match status" value="1"/>
</dbReference>
<feature type="transmembrane region" description="Helical" evidence="11">
    <location>
        <begin position="614"/>
        <end position="638"/>
    </location>
</feature>
<gene>
    <name evidence="12" type="ORF">g.16529</name>
</gene>
<dbReference type="GO" id="GO:0015031">
    <property type="term" value="P:protein transport"/>
    <property type="evidence" value="ECO:0007669"/>
    <property type="project" value="UniProtKB-KW"/>
</dbReference>
<evidence type="ECO:0000256" key="3">
    <source>
        <dbReference type="ARBA" id="ARBA00022448"/>
    </source>
</evidence>
<feature type="transmembrane region" description="Helical" evidence="11">
    <location>
        <begin position="650"/>
        <end position="669"/>
    </location>
</feature>
<dbReference type="GO" id="GO:0006857">
    <property type="term" value="P:oligopeptide transport"/>
    <property type="evidence" value="ECO:0007669"/>
    <property type="project" value="InterPro"/>
</dbReference>
<protein>
    <recommendedName>
        <fullName evidence="9">Oligopeptide transporter 1</fullName>
    </recommendedName>
</protein>
<dbReference type="PANTHER" id="PTHR11654">
    <property type="entry name" value="OLIGOPEPTIDE TRANSPORTER-RELATED"/>
    <property type="match status" value="1"/>
</dbReference>
<keyword evidence="6" id="KW-0653">Protein transport</keyword>
<feature type="transmembrane region" description="Helical" evidence="11">
    <location>
        <begin position="381"/>
        <end position="398"/>
    </location>
</feature>
<evidence type="ECO:0000256" key="5">
    <source>
        <dbReference type="ARBA" id="ARBA00022856"/>
    </source>
</evidence>
<evidence type="ECO:0000256" key="8">
    <source>
        <dbReference type="ARBA" id="ARBA00023136"/>
    </source>
</evidence>
<dbReference type="InterPro" id="IPR018456">
    <property type="entry name" value="PTR2_symporter_CS"/>
</dbReference>
<dbReference type="PROSITE" id="PS01023">
    <property type="entry name" value="PTR2_2"/>
    <property type="match status" value="1"/>
</dbReference>
<dbReference type="GO" id="GO:0016020">
    <property type="term" value="C:membrane"/>
    <property type="evidence" value="ECO:0007669"/>
    <property type="project" value="UniProtKB-SubCell"/>
</dbReference>
<keyword evidence="4 10" id="KW-0812">Transmembrane</keyword>
<evidence type="ECO:0000256" key="11">
    <source>
        <dbReference type="SAM" id="Phobius"/>
    </source>
</evidence>
<evidence type="ECO:0000313" key="12">
    <source>
        <dbReference type="EMBL" id="JAS32757.1"/>
    </source>
</evidence>
<feature type="transmembrane region" description="Helical" evidence="11">
    <location>
        <begin position="222"/>
        <end position="242"/>
    </location>
</feature>
<feature type="transmembrane region" description="Helical" evidence="11">
    <location>
        <begin position="185"/>
        <end position="202"/>
    </location>
</feature>
<accession>A0A1B6E4D2</accession>
<evidence type="ECO:0000256" key="10">
    <source>
        <dbReference type="RuleBase" id="RU003755"/>
    </source>
</evidence>
<dbReference type="AlphaFoldDB" id="A0A1B6E4D2"/>
<keyword evidence="8 11" id="KW-0472">Membrane</keyword>
<comment type="similarity">
    <text evidence="2 10">Belongs to the major facilitator superfamily. Proton-dependent oligopeptide transporter (POT/PTR) (TC 2.A.17) family.</text>
</comment>
<reference evidence="12" key="1">
    <citation type="submission" date="2015-12" db="EMBL/GenBank/DDBJ databases">
        <title>De novo transcriptome assembly of four potential Pierce s Disease insect vectors from Arizona vineyards.</title>
        <authorList>
            <person name="Tassone E.E."/>
        </authorList>
    </citation>
    <scope>NUCLEOTIDE SEQUENCE</scope>
</reference>
<dbReference type="Gene3D" id="1.20.1250.20">
    <property type="entry name" value="MFS general substrate transporter like domains"/>
    <property type="match status" value="2"/>
</dbReference>
<keyword evidence="7 11" id="KW-1133">Transmembrane helix</keyword>